<proteinExistence type="predicted"/>
<keyword evidence="3" id="KW-1185">Reference proteome</keyword>
<gene>
    <name evidence="2" type="ORF">ALECFALPRED_002713</name>
</gene>
<sequence>MSRVHNASNPDPRKTPDPAPRPTFGLWDAIFFLDQPSTSLSKADEVVFGHWDDYADQAIKILHQMIEQTERLDFSDDAYTDLVRTFQAFPHRPNLSTVLRDNVYDENECGVKALASLTQTPVQKVWHMWATRVEEIYQGLAEKMSLCKPKLAKQDEDENDFGLAHLSLSSDLPKAESLRGLLHKILDSASEPDEEPDDAKTGLEAHIQLMGF</sequence>
<reference evidence="2" key="1">
    <citation type="submission" date="2021-03" db="EMBL/GenBank/DDBJ databases">
        <authorList>
            <person name="Tagirdzhanova G."/>
        </authorList>
    </citation>
    <scope>NUCLEOTIDE SEQUENCE</scope>
</reference>
<comment type="caution">
    <text evidence="2">The sequence shown here is derived from an EMBL/GenBank/DDBJ whole genome shotgun (WGS) entry which is preliminary data.</text>
</comment>
<dbReference type="AlphaFoldDB" id="A0A8H3FDY3"/>
<evidence type="ECO:0000313" key="3">
    <source>
        <dbReference type="Proteomes" id="UP000664203"/>
    </source>
</evidence>
<dbReference type="OrthoDB" id="5342460at2759"/>
<name>A0A8H3FDY3_9LECA</name>
<dbReference type="Proteomes" id="UP000664203">
    <property type="component" value="Unassembled WGS sequence"/>
</dbReference>
<feature type="region of interest" description="Disordered" evidence="1">
    <location>
        <begin position="1"/>
        <end position="20"/>
    </location>
</feature>
<evidence type="ECO:0000256" key="1">
    <source>
        <dbReference type="SAM" id="MobiDB-lite"/>
    </source>
</evidence>
<accession>A0A8H3FDY3</accession>
<evidence type="ECO:0000313" key="2">
    <source>
        <dbReference type="EMBL" id="CAF9924236.1"/>
    </source>
</evidence>
<protein>
    <submittedName>
        <fullName evidence="2">Uncharacterized protein</fullName>
    </submittedName>
</protein>
<organism evidence="2 3">
    <name type="scientific">Alectoria fallacina</name>
    <dbReference type="NCBI Taxonomy" id="1903189"/>
    <lineage>
        <taxon>Eukaryota</taxon>
        <taxon>Fungi</taxon>
        <taxon>Dikarya</taxon>
        <taxon>Ascomycota</taxon>
        <taxon>Pezizomycotina</taxon>
        <taxon>Lecanoromycetes</taxon>
        <taxon>OSLEUM clade</taxon>
        <taxon>Lecanoromycetidae</taxon>
        <taxon>Lecanorales</taxon>
        <taxon>Lecanorineae</taxon>
        <taxon>Parmeliaceae</taxon>
        <taxon>Alectoria</taxon>
    </lineage>
</organism>
<dbReference type="EMBL" id="CAJPDR010000184">
    <property type="protein sequence ID" value="CAF9924236.1"/>
    <property type="molecule type" value="Genomic_DNA"/>
</dbReference>